<proteinExistence type="predicted"/>
<evidence type="ECO:0000313" key="2">
    <source>
        <dbReference type="Proteomes" id="UP000515152"/>
    </source>
</evidence>
<organism evidence="2 3">
    <name type="scientific">Clupea harengus</name>
    <name type="common">Atlantic herring</name>
    <dbReference type="NCBI Taxonomy" id="7950"/>
    <lineage>
        <taxon>Eukaryota</taxon>
        <taxon>Metazoa</taxon>
        <taxon>Chordata</taxon>
        <taxon>Craniata</taxon>
        <taxon>Vertebrata</taxon>
        <taxon>Euteleostomi</taxon>
        <taxon>Actinopterygii</taxon>
        <taxon>Neopterygii</taxon>
        <taxon>Teleostei</taxon>
        <taxon>Clupei</taxon>
        <taxon>Clupeiformes</taxon>
        <taxon>Clupeoidei</taxon>
        <taxon>Clupeidae</taxon>
        <taxon>Clupea</taxon>
    </lineage>
</organism>
<accession>A0A8M1KJ23</accession>
<dbReference type="AlphaFoldDB" id="A0A8M1KJ23"/>
<feature type="region of interest" description="Disordered" evidence="1">
    <location>
        <begin position="139"/>
        <end position="177"/>
    </location>
</feature>
<evidence type="ECO:0000256" key="1">
    <source>
        <dbReference type="SAM" id="MobiDB-lite"/>
    </source>
</evidence>
<protein>
    <submittedName>
        <fullName evidence="3">Protein strawberry notch homolog 2-like isoform X2</fullName>
    </submittedName>
</protein>
<reference evidence="3" key="1">
    <citation type="submission" date="2025-08" db="UniProtKB">
        <authorList>
            <consortium name="RefSeq"/>
        </authorList>
    </citation>
    <scope>IDENTIFICATION</scope>
</reference>
<sequence>MHILTTSVAMDAEDYLLPEGSLDSPEYGAPSSPLASSMESQIFPSNSWGLSQQTAYSQQFPMQSERQYNTSSSSVTPMDVFNSTPFHDDDFTDLTRNDFPQELIDELSNNSLFSSPRDSLSDYGADSVAHTSTAMVPWGNINSSGLSQREPAAQAPPPPEEEEEADEEETDELGHVDTYAEYKPSKCKVYSLHFQPTLLIQILNI</sequence>
<dbReference type="GeneID" id="122131744"/>
<keyword evidence="2" id="KW-1185">Reference proteome</keyword>
<gene>
    <name evidence="3" type="primary">LOC122131744</name>
</gene>
<name>A0A8M1KJ23_CLUHA</name>
<dbReference type="RefSeq" id="XP_042562343.1">
    <property type="nucleotide sequence ID" value="XM_042706409.1"/>
</dbReference>
<dbReference type="Proteomes" id="UP000515152">
    <property type="component" value="Unplaced"/>
</dbReference>
<feature type="compositionally biased region" description="Acidic residues" evidence="1">
    <location>
        <begin position="159"/>
        <end position="171"/>
    </location>
</feature>
<feature type="region of interest" description="Disordered" evidence="1">
    <location>
        <begin position="17"/>
        <end position="38"/>
    </location>
</feature>
<evidence type="ECO:0000313" key="3">
    <source>
        <dbReference type="RefSeq" id="XP_042562343.1"/>
    </source>
</evidence>